<dbReference type="EMBL" id="JARPYR010000042">
    <property type="protein sequence ID" value="MDT2597962.1"/>
    <property type="molecule type" value="Genomic_DNA"/>
</dbReference>
<sequence length="368" mass="41570">MKKFRMVIVIALALVFFSGCKKQTQKEFTAELEKQREMNAGNYAVVIDQLAIKSATDNASQRASMEMAAKMISGTKISGNYLKDSKKKLWTMTADLELLGQTIPLEFFMDQKKQSVYLDTVILTKLTEIAKEFDAQVPIKAKDLEALKGKYIHITKDDLEEQRKKQPTTALSGNFDSKLFSEYLETLDADSFEKKGDTIKRTFTKKDIQGFVSYVKEHGDQDEQQTAKELAKNSDQLTKYKQTILMNLKKHTQKTTLAITAEDEGTTVTLGLTLTNQAKNSKKTIQLPKKVDTVSIEKLSEIIASGQAQESLISEAEFNELLAVIESSQTQLTQPQIDQIKETYKPYLTDQQYKQLEKVLERSSQIAA</sequence>
<proteinExistence type="predicted"/>
<name>A0AAP5U1M5_9ENTE</name>
<evidence type="ECO:0000313" key="2">
    <source>
        <dbReference type="EMBL" id="MDT2597962.1"/>
    </source>
</evidence>
<dbReference type="EMBL" id="JARPYT010000027">
    <property type="protein sequence ID" value="MDT2638365.1"/>
    <property type="molecule type" value="Genomic_DNA"/>
</dbReference>
<evidence type="ECO:0000256" key="1">
    <source>
        <dbReference type="SAM" id="SignalP"/>
    </source>
</evidence>
<evidence type="ECO:0000313" key="3">
    <source>
        <dbReference type="EMBL" id="MDT2638365.1"/>
    </source>
</evidence>
<feature type="signal peptide" evidence="1">
    <location>
        <begin position="1"/>
        <end position="21"/>
    </location>
</feature>
<protein>
    <recommendedName>
        <fullName evidence="6">Lipoprotein</fullName>
    </recommendedName>
</protein>
<dbReference type="Proteomes" id="UP001245561">
    <property type="component" value="Unassembled WGS sequence"/>
</dbReference>
<gene>
    <name evidence="3" type="ORF">P7D36_12820</name>
    <name evidence="2" type="ORF">P7D39_13225</name>
</gene>
<reference evidence="3 5" key="1">
    <citation type="submission" date="2023-03" db="EMBL/GenBank/DDBJ databases">
        <authorList>
            <person name="Shen W."/>
            <person name="Cai J."/>
        </authorList>
    </citation>
    <scope>NUCLEOTIDE SEQUENCE</scope>
    <source>
        <strain evidence="3">P55-2</strain>
        <strain evidence="2 5">P72-2</strain>
    </source>
</reference>
<organism evidence="3 4">
    <name type="scientific">Enterococcus dongliensis</name>
    <dbReference type="NCBI Taxonomy" id="2559925"/>
    <lineage>
        <taxon>Bacteria</taxon>
        <taxon>Bacillati</taxon>
        <taxon>Bacillota</taxon>
        <taxon>Bacilli</taxon>
        <taxon>Lactobacillales</taxon>
        <taxon>Enterococcaceae</taxon>
        <taxon>Enterococcus</taxon>
    </lineage>
</organism>
<dbReference type="Proteomes" id="UP001256547">
    <property type="component" value="Unassembled WGS sequence"/>
</dbReference>
<evidence type="ECO:0000313" key="4">
    <source>
        <dbReference type="Proteomes" id="UP001245561"/>
    </source>
</evidence>
<evidence type="ECO:0000313" key="5">
    <source>
        <dbReference type="Proteomes" id="UP001256547"/>
    </source>
</evidence>
<evidence type="ECO:0008006" key="6">
    <source>
        <dbReference type="Google" id="ProtNLM"/>
    </source>
</evidence>
<comment type="caution">
    <text evidence="3">The sequence shown here is derived from an EMBL/GenBank/DDBJ whole genome shotgun (WGS) entry which is preliminary data.</text>
</comment>
<feature type="chain" id="PRO_5042981165" description="Lipoprotein" evidence="1">
    <location>
        <begin position="22"/>
        <end position="368"/>
    </location>
</feature>
<keyword evidence="1" id="KW-0732">Signal</keyword>
<dbReference type="AlphaFoldDB" id="A0AAP5U1M5"/>
<accession>A0AAP5U1M5</accession>
<keyword evidence="5" id="KW-1185">Reference proteome</keyword>
<dbReference type="PROSITE" id="PS51257">
    <property type="entry name" value="PROKAR_LIPOPROTEIN"/>
    <property type="match status" value="1"/>
</dbReference>
<dbReference type="RefSeq" id="WP_311800935.1">
    <property type="nucleotide sequence ID" value="NZ_JARPYR010000042.1"/>
</dbReference>